<evidence type="ECO:0000256" key="2">
    <source>
        <dbReference type="ARBA" id="ARBA00009142"/>
    </source>
</evidence>
<dbReference type="InterPro" id="IPR052017">
    <property type="entry name" value="TSUP"/>
</dbReference>
<feature type="transmembrane region" description="Helical" evidence="8">
    <location>
        <begin position="75"/>
        <end position="91"/>
    </location>
</feature>
<reference evidence="9 10" key="1">
    <citation type="submission" date="2018-04" db="EMBL/GenBank/DDBJ databases">
        <title>Genomic Encyclopedia of Archaeal and Bacterial Type Strains, Phase II (KMG-II): from individual species to whole genera.</title>
        <authorList>
            <person name="Goeker M."/>
        </authorList>
    </citation>
    <scope>NUCLEOTIDE SEQUENCE [LARGE SCALE GENOMIC DNA]</scope>
    <source>
        <strain evidence="9 10">DSM 25521</strain>
    </source>
</reference>
<evidence type="ECO:0000256" key="7">
    <source>
        <dbReference type="ARBA" id="ARBA00023136"/>
    </source>
</evidence>
<evidence type="ECO:0000256" key="5">
    <source>
        <dbReference type="ARBA" id="ARBA00022692"/>
    </source>
</evidence>
<dbReference type="PANTHER" id="PTHR30269:SF37">
    <property type="entry name" value="MEMBRANE TRANSPORTER PROTEIN"/>
    <property type="match status" value="1"/>
</dbReference>
<name>A0A2T4Z1B9_9HYPH</name>
<dbReference type="EMBL" id="PZZL01000006">
    <property type="protein sequence ID" value="PTM53536.1"/>
    <property type="molecule type" value="Genomic_DNA"/>
</dbReference>
<organism evidence="9 10">
    <name type="scientific">Phreatobacter oligotrophus</name>
    <dbReference type="NCBI Taxonomy" id="1122261"/>
    <lineage>
        <taxon>Bacteria</taxon>
        <taxon>Pseudomonadati</taxon>
        <taxon>Pseudomonadota</taxon>
        <taxon>Alphaproteobacteria</taxon>
        <taxon>Hyphomicrobiales</taxon>
        <taxon>Phreatobacteraceae</taxon>
        <taxon>Phreatobacter</taxon>
    </lineage>
</organism>
<dbReference type="RefSeq" id="WP_108178306.1">
    <property type="nucleotide sequence ID" value="NZ_PZZL01000006.1"/>
</dbReference>
<dbReference type="AlphaFoldDB" id="A0A2T4Z1B9"/>
<comment type="similarity">
    <text evidence="2 8">Belongs to the 4-toluene sulfonate uptake permease (TSUP) (TC 2.A.102) family.</text>
</comment>
<feature type="transmembrane region" description="Helical" evidence="8">
    <location>
        <begin position="6"/>
        <end position="28"/>
    </location>
</feature>
<dbReference type="Proteomes" id="UP000241808">
    <property type="component" value="Unassembled WGS sequence"/>
</dbReference>
<protein>
    <recommendedName>
        <fullName evidence="8">Probable membrane transporter protein</fullName>
    </recommendedName>
</protein>
<keyword evidence="3" id="KW-0813">Transport</keyword>
<evidence type="ECO:0000256" key="6">
    <source>
        <dbReference type="ARBA" id="ARBA00022989"/>
    </source>
</evidence>
<dbReference type="PANTHER" id="PTHR30269">
    <property type="entry name" value="TRANSMEMBRANE PROTEIN YFCA"/>
    <property type="match status" value="1"/>
</dbReference>
<feature type="transmembrane region" description="Helical" evidence="8">
    <location>
        <begin position="198"/>
        <end position="219"/>
    </location>
</feature>
<gene>
    <name evidence="9" type="ORF">C8P69_106190</name>
</gene>
<keyword evidence="6 8" id="KW-1133">Transmembrane helix</keyword>
<evidence type="ECO:0000256" key="4">
    <source>
        <dbReference type="ARBA" id="ARBA00022475"/>
    </source>
</evidence>
<keyword evidence="5 8" id="KW-0812">Transmembrane</keyword>
<dbReference type="Pfam" id="PF01925">
    <property type="entry name" value="TauE"/>
    <property type="match status" value="1"/>
</dbReference>
<feature type="transmembrane region" description="Helical" evidence="8">
    <location>
        <begin position="35"/>
        <end position="55"/>
    </location>
</feature>
<keyword evidence="10" id="KW-1185">Reference proteome</keyword>
<comment type="caution">
    <text evidence="9">The sequence shown here is derived from an EMBL/GenBank/DDBJ whole genome shotgun (WGS) entry which is preliminary data.</text>
</comment>
<dbReference type="GO" id="GO:0005886">
    <property type="term" value="C:plasma membrane"/>
    <property type="evidence" value="ECO:0007669"/>
    <property type="project" value="UniProtKB-SubCell"/>
</dbReference>
<accession>A0A2T4Z1B9</accession>
<keyword evidence="7 8" id="KW-0472">Membrane</keyword>
<dbReference type="InterPro" id="IPR002781">
    <property type="entry name" value="TM_pro_TauE-like"/>
</dbReference>
<proteinExistence type="inferred from homology"/>
<comment type="subcellular location">
    <subcellularLocation>
        <location evidence="1 8">Cell membrane</location>
        <topology evidence="1 8">Multi-pass membrane protein</topology>
    </subcellularLocation>
</comment>
<evidence type="ECO:0000256" key="3">
    <source>
        <dbReference type="ARBA" id="ARBA00022448"/>
    </source>
</evidence>
<evidence type="ECO:0000313" key="9">
    <source>
        <dbReference type="EMBL" id="PTM53536.1"/>
    </source>
</evidence>
<feature type="transmembrane region" description="Helical" evidence="8">
    <location>
        <begin position="167"/>
        <end position="192"/>
    </location>
</feature>
<evidence type="ECO:0000256" key="1">
    <source>
        <dbReference type="ARBA" id="ARBA00004651"/>
    </source>
</evidence>
<evidence type="ECO:0000313" key="10">
    <source>
        <dbReference type="Proteomes" id="UP000241808"/>
    </source>
</evidence>
<dbReference type="OrthoDB" id="7028171at2"/>
<keyword evidence="4 8" id="KW-1003">Cell membrane</keyword>
<sequence length="251" mass="26698">MITDPFFYVVAVPAVILYGLSKGGFGGVAILSMPLLSLAISPIHAAAIMLPVLMVQDVVTVWSYRKTWDWPTLKHLAPGALVGILAGYVFASYVSEPAVRLIVGVIAVGFCLDRWLRPPPAGGEQRPQDWTSGSILGALSGYTSFVIHVGGPPFNMYAMPRGLSRDVFVGTAAVFFAAVNLVKVTPFLALGALNPGNLATAAVLFPLAIVANMGGIWLVRRVPAHLFYRIIYGLTFVVGCVLLVGGVRAFL</sequence>
<feature type="transmembrane region" description="Helical" evidence="8">
    <location>
        <begin position="226"/>
        <end position="250"/>
    </location>
</feature>
<feature type="transmembrane region" description="Helical" evidence="8">
    <location>
        <begin position="135"/>
        <end position="155"/>
    </location>
</feature>
<evidence type="ECO:0000256" key="8">
    <source>
        <dbReference type="RuleBase" id="RU363041"/>
    </source>
</evidence>